<dbReference type="InterPro" id="IPR009097">
    <property type="entry name" value="Cyclic_Pdiesterase"/>
</dbReference>
<feature type="active site" description="Proton acceptor" evidence="2">
    <location>
        <position position="127"/>
    </location>
</feature>
<dbReference type="SUPFAM" id="SSF55144">
    <property type="entry name" value="LigT-like"/>
    <property type="match status" value="1"/>
</dbReference>
<protein>
    <recommendedName>
        <fullName evidence="2">RNA 2',3'-cyclic phosphodiesterase</fullName>
        <shortName evidence="2">RNA 2',3'-CPDase</shortName>
        <ecNumber evidence="2">3.1.4.58</ecNumber>
    </recommendedName>
</protein>
<proteinExistence type="inferred from homology"/>
<dbReference type="HAMAP" id="MF_01940">
    <property type="entry name" value="RNA_CPDase"/>
    <property type="match status" value="1"/>
</dbReference>
<comment type="function">
    <text evidence="2">Hydrolyzes RNA 2',3'-cyclic phosphodiester to an RNA 2'-phosphomonoester.</text>
</comment>
<dbReference type="Pfam" id="PF13563">
    <property type="entry name" value="2_5_RNA_ligase2"/>
    <property type="match status" value="1"/>
</dbReference>
<accession>A0ABU8V8Q3</accession>
<dbReference type="EMBL" id="JBBKZU010000001">
    <property type="protein sequence ID" value="MEJ8810029.1"/>
    <property type="molecule type" value="Genomic_DNA"/>
</dbReference>
<feature type="short sequence motif" description="HXTX 1" evidence="2">
    <location>
        <begin position="47"/>
        <end position="50"/>
    </location>
</feature>
<dbReference type="EC" id="3.1.4.58" evidence="2"/>
<reference evidence="3 4" key="1">
    <citation type="submission" date="2024-03" db="EMBL/GenBank/DDBJ databases">
        <title>Novel species of the genus Variovorax.</title>
        <authorList>
            <person name="Liu Q."/>
            <person name="Xin Y.-H."/>
        </authorList>
    </citation>
    <scope>NUCLEOTIDE SEQUENCE [LARGE SCALE GENOMIC DNA]</scope>
    <source>
        <strain evidence="3 4">KACC 18899</strain>
    </source>
</reference>
<organism evidence="3 4">
    <name type="scientific">Variovorax ureilyticus</name>
    <dbReference type="NCBI Taxonomy" id="1836198"/>
    <lineage>
        <taxon>Bacteria</taxon>
        <taxon>Pseudomonadati</taxon>
        <taxon>Pseudomonadota</taxon>
        <taxon>Betaproteobacteria</taxon>
        <taxon>Burkholderiales</taxon>
        <taxon>Comamonadaceae</taxon>
        <taxon>Variovorax</taxon>
    </lineage>
</organism>
<comment type="similarity">
    <text evidence="2">Belongs to the 2H phosphoesterase superfamily. ThpR family.</text>
</comment>
<evidence type="ECO:0000256" key="1">
    <source>
        <dbReference type="ARBA" id="ARBA00022801"/>
    </source>
</evidence>
<evidence type="ECO:0000313" key="4">
    <source>
        <dbReference type="Proteomes" id="UP001365846"/>
    </source>
</evidence>
<comment type="catalytic activity">
    <reaction evidence="2">
        <text>a 3'-end 2',3'-cyclophospho-ribonucleotide-RNA + H2O = a 3'-end 2'-phospho-ribonucleotide-RNA + H(+)</text>
        <dbReference type="Rhea" id="RHEA:11828"/>
        <dbReference type="Rhea" id="RHEA-COMP:10464"/>
        <dbReference type="Rhea" id="RHEA-COMP:17353"/>
        <dbReference type="ChEBI" id="CHEBI:15377"/>
        <dbReference type="ChEBI" id="CHEBI:15378"/>
        <dbReference type="ChEBI" id="CHEBI:83064"/>
        <dbReference type="ChEBI" id="CHEBI:173113"/>
        <dbReference type="EC" id="3.1.4.58"/>
    </reaction>
</comment>
<evidence type="ECO:0000256" key="2">
    <source>
        <dbReference type="HAMAP-Rule" id="MF_01940"/>
    </source>
</evidence>
<keyword evidence="4" id="KW-1185">Reference proteome</keyword>
<evidence type="ECO:0000313" key="3">
    <source>
        <dbReference type="EMBL" id="MEJ8810029.1"/>
    </source>
</evidence>
<dbReference type="PANTHER" id="PTHR35561:SF1">
    <property type="entry name" value="RNA 2',3'-CYCLIC PHOSPHODIESTERASE"/>
    <property type="match status" value="1"/>
</dbReference>
<gene>
    <name evidence="3" type="primary">thpR</name>
    <name evidence="3" type="ORF">WKW77_03065</name>
</gene>
<dbReference type="InterPro" id="IPR004175">
    <property type="entry name" value="RNA_CPDase"/>
</dbReference>
<feature type="active site" description="Proton donor" evidence="2">
    <location>
        <position position="47"/>
    </location>
</feature>
<comment type="caution">
    <text evidence="3">The sequence shown here is derived from an EMBL/GenBank/DDBJ whole genome shotgun (WGS) entry which is preliminary data.</text>
</comment>
<dbReference type="NCBIfam" id="TIGR02258">
    <property type="entry name" value="2_5_ligase"/>
    <property type="match status" value="1"/>
</dbReference>
<dbReference type="Proteomes" id="UP001365846">
    <property type="component" value="Unassembled WGS sequence"/>
</dbReference>
<dbReference type="PANTHER" id="PTHR35561">
    <property type="entry name" value="RNA 2',3'-CYCLIC PHOSPHODIESTERASE"/>
    <property type="match status" value="1"/>
</dbReference>
<feature type="short sequence motif" description="HXTX 2" evidence="2">
    <location>
        <begin position="127"/>
        <end position="130"/>
    </location>
</feature>
<dbReference type="Gene3D" id="3.90.1140.10">
    <property type="entry name" value="Cyclic phosphodiesterase"/>
    <property type="match status" value="1"/>
</dbReference>
<sequence length="176" mass="19958">MNALHEPTRRLFIGLFPDAAARAAIEAHRKTWSWPAGVRLTNPARIHMTLHFLGDVERSRELQLAQRLADVRMHAMTLRLGTPQAWRNPIAVLMPDEHEGLRALREDIVRQVESAGFVVPPERWVPHLTLARRTRGAVPPAGMAPIAWPVNEFVLVCSHTAYPSRYEFIARYPSHG</sequence>
<name>A0ABU8V8Q3_9BURK</name>
<dbReference type="RefSeq" id="WP_340355334.1">
    <property type="nucleotide sequence ID" value="NZ_JBBKZU010000001.1"/>
</dbReference>
<keyword evidence="1 2" id="KW-0378">Hydrolase</keyword>